<dbReference type="Gene3D" id="3.90.550.10">
    <property type="entry name" value="Spore Coat Polysaccharide Biosynthesis Protein SpsA, Chain A"/>
    <property type="match status" value="1"/>
</dbReference>
<gene>
    <name evidence="1" type="ORF">CLEI1391_LOCUS5024</name>
</gene>
<accession>A0A7S0RAN4</accession>
<dbReference type="InterPro" id="IPR029044">
    <property type="entry name" value="Nucleotide-diphossugar_trans"/>
</dbReference>
<sequence length="312" mass="36443">MRDTLLVPILHTHSTNVSQLDGEGIKYHRALERSVNSLIDNLLITTPMDIYIFMKERHMAGAPGWLMNITSNMTNPNVTLTLLPINEAAFQTPHHLLRPRDMGWSFGFEGEYRMMGDWRLTFQPAFAREMGYQYVLQYDSDSCIGRPAKINLVSFMRDNKLWLANNPWFFNELDGYFVGLPELTAFWLRTRGRKPVGCIFDYTRPHDLSGLMSMANGSSAGHNPEGWTGWQGYMLSGHFMVMDLDWWFDRYMQDYVQLVVRTGAHIEHRWNELSVQSMMWQVFVPEQHFHSFKESEIEGHHGRREFGGWGRH</sequence>
<name>A0A7S0RAN4_9CHLO</name>
<dbReference type="AlphaFoldDB" id="A0A7S0RAN4"/>
<organism evidence="1">
    <name type="scientific">Chlamydomonas leiostraca</name>
    <dbReference type="NCBI Taxonomy" id="1034604"/>
    <lineage>
        <taxon>Eukaryota</taxon>
        <taxon>Viridiplantae</taxon>
        <taxon>Chlorophyta</taxon>
        <taxon>core chlorophytes</taxon>
        <taxon>Chlorophyceae</taxon>
        <taxon>CS clade</taxon>
        <taxon>Chlamydomonadales</taxon>
        <taxon>Chlamydomonadaceae</taxon>
        <taxon>Chlamydomonas</taxon>
    </lineage>
</organism>
<protein>
    <submittedName>
        <fullName evidence="1">Uncharacterized protein</fullName>
    </submittedName>
</protein>
<reference evidence="1" key="1">
    <citation type="submission" date="2021-01" db="EMBL/GenBank/DDBJ databases">
        <authorList>
            <person name="Corre E."/>
            <person name="Pelletier E."/>
            <person name="Niang G."/>
            <person name="Scheremetjew M."/>
            <person name="Finn R."/>
            <person name="Kale V."/>
            <person name="Holt S."/>
            <person name="Cochrane G."/>
            <person name="Meng A."/>
            <person name="Brown T."/>
            <person name="Cohen L."/>
        </authorList>
    </citation>
    <scope>NUCLEOTIDE SEQUENCE</scope>
    <source>
        <strain evidence="1">SAG 11-49</strain>
    </source>
</reference>
<proteinExistence type="predicted"/>
<dbReference type="SUPFAM" id="SSF53448">
    <property type="entry name" value="Nucleotide-diphospho-sugar transferases"/>
    <property type="match status" value="1"/>
</dbReference>
<evidence type="ECO:0000313" key="1">
    <source>
        <dbReference type="EMBL" id="CAD8671998.1"/>
    </source>
</evidence>
<dbReference type="EMBL" id="HBFB01008901">
    <property type="protein sequence ID" value="CAD8671998.1"/>
    <property type="molecule type" value="Transcribed_RNA"/>
</dbReference>